<reference evidence="2" key="1">
    <citation type="submission" date="2021-03" db="EMBL/GenBank/DDBJ databases">
        <title>Draft genome sequence of rust myrtle Austropuccinia psidii MF-1, a brazilian biotype.</title>
        <authorList>
            <person name="Quecine M.C."/>
            <person name="Pachon D.M.R."/>
            <person name="Bonatelli M.L."/>
            <person name="Correr F.H."/>
            <person name="Franceschini L.M."/>
            <person name="Leite T.F."/>
            <person name="Margarido G.R.A."/>
            <person name="Almeida C.A."/>
            <person name="Ferrarezi J.A."/>
            <person name="Labate C.A."/>
        </authorList>
    </citation>
    <scope>NUCLEOTIDE SEQUENCE</scope>
    <source>
        <strain evidence="2">MF-1</strain>
    </source>
</reference>
<keyword evidence="3" id="KW-1185">Reference proteome</keyword>
<accession>A0A9Q3C093</accession>
<organism evidence="2 3">
    <name type="scientific">Austropuccinia psidii MF-1</name>
    <dbReference type="NCBI Taxonomy" id="1389203"/>
    <lineage>
        <taxon>Eukaryota</taxon>
        <taxon>Fungi</taxon>
        <taxon>Dikarya</taxon>
        <taxon>Basidiomycota</taxon>
        <taxon>Pucciniomycotina</taxon>
        <taxon>Pucciniomycetes</taxon>
        <taxon>Pucciniales</taxon>
        <taxon>Sphaerophragmiaceae</taxon>
        <taxon>Austropuccinia</taxon>
    </lineage>
</organism>
<dbReference type="EMBL" id="AVOT02003708">
    <property type="protein sequence ID" value="MBW0474350.1"/>
    <property type="molecule type" value="Genomic_DNA"/>
</dbReference>
<evidence type="ECO:0000313" key="3">
    <source>
        <dbReference type="Proteomes" id="UP000765509"/>
    </source>
</evidence>
<evidence type="ECO:0000313" key="2">
    <source>
        <dbReference type="EMBL" id="MBW0474350.1"/>
    </source>
</evidence>
<feature type="compositionally biased region" description="Low complexity" evidence="1">
    <location>
        <begin position="9"/>
        <end position="20"/>
    </location>
</feature>
<comment type="caution">
    <text evidence="2">The sequence shown here is derived from an EMBL/GenBank/DDBJ whole genome shotgun (WGS) entry which is preliminary data.</text>
</comment>
<dbReference type="AlphaFoldDB" id="A0A9Q3C093"/>
<sequence length="94" mass="10384">MPEPQRTNSGAAEGEDSASSFSLELMAKDCAGRIIQGFRMMHSKPENSINEDGQNPVMAPQFWPQSITQDLPFNIGEGQSLMVLDPQNRPRTYG</sequence>
<gene>
    <name evidence="2" type="ORF">O181_014065</name>
</gene>
<feature type="region of interest" description="Disordered" evidence="1">
    <location>
        <begin position="1"/>
        <end position="20"/>
    </location>
</feature>
<protein>
    <submittedName>
        <fullName evidence="2">Uncharacterized protein</fullName>
    </submittedName>
</protein>
<proteinExistence type="predicted"/>
<dbReference type="Proteomes" id="UP000765509">
    <property type="component" value="Unassembled WGS sequence"/>
</dbReference>
<evidence type="ECO:0000256" key="1">
    <source>
        <dbReference type="SAM" id="MobiDB-lite"/>
    </source>
</evidence>
<name>A0A9Q3C093_9BASI</name>